<sequence>MNGVFEPQKIISGLKNIGTVRNLWKQERLSRVMPDNGRYFFSFFCRLKVLLKHVCF</sequence>
<name>A0A2L2X8C3_9FIRM</name>
<dbReference type="Proteomes" id="UP000239549">
    <property type="component" value="Unassembled WGS sequence"/>
</dbReference>
<reference evidence="2" key="1">
    <citation type="submission" date="2018-02" db="EMBL/GenBank/DDBJ databases">
        <title>Genome sequence of Desulfocucumis palustris strain NAW-5.</title>
        <authorList>
            <person name="Watanabe M."/>
            <person name="Kojima H."/>
            <person name="Fukui M."/>
        </authorList>
    </citation>
    <scope>NUCLEOTIDE SEQUENCE [LARGE SCALE GENOMIC DNA]</scope>
    <source>
        <strain evidence="2">NAW-5</strain>
    </source>
</reference>
<keyword evidence="2" id="KW-1185">Reference proteome</keyword>
<proteinExistence type="predicted"/>
<organism evidence="1 2">
    <name type="scientific">Desulfocucumis palustris</name>
    <dbReference type="NCBI Taxonomy" id="1898651"/>
    <lineage>
        <taxon>Bacteria</taxon>
        <taxon>Bacillati</taxon>
        <taxon>Bacillota</taxon>
        <taxon>Clostridia</taxon>
        <taxon>Eubacteriales</taxon>
        <taxon>Desulfocucumaceae</taxon>
        <taxon>Desulfocucumis</taxon>
    </lineage>
</organism>
<evidence type="ECO:0000313" key="1">
    <source>
        <dbReference type="EMBL" id="GBF32459.1"/>
    </source>
</evidence>
<dbReference type="AlphaFoldDB" id="A0A2L2X8C3"/>
<evidence type="ECO:0000313" key="2">
    <source>
        <dbReference type="Proteomes" id="UP000239549"/>
    </source>
</evidence>
<protein>
    <submittedName>
        <fullName evidence="1">Uncharacterized protein</fullName>
    </submittedName>
</protein>
<gene>
    <name evidence="1" type="ORF">DCCM_0655</name>
</gene>
<accession>A0A2L2X8C3</accession>
<dbReference type="EMBL" id="BFAV01000030">
    <property type="protein sequence ID" value="GBF32459.1"/>
    <property type="molecule type" value="Genomic_DNA"/>
</dbReference>
<comment type="caution">
    <text evidence="1">The sequence shown here is derived from an EMBL/GenBank/DDBJ whole genome shotgun (WGS) entry which is preliminary data.</text>
</comment>